<accession>T1F7U9</accession>
<dbReference type="HOGENOM" id="CLU_1751693_0_0_1"/>
<gene>
    <name evidence="2" type="primary">20204898</name>
    <name evidence="1" type="ORF">HELRODRAFT_174238</name>
</gene>
<dbReference type="Proteomes" id="UP000015101">
    <property type="component" value="Unassembled WGS sequence"/>
</dbReference>
<proteinExistence type="predicted"/>
<dbReference type="AlphaFoldDB" id="T1F7U9"/>
<dbReference type="KEGG" id="hro:HELRODRAFT_174238"/>
<dbReference type="GeneID" id="20204898"/>
<dbReference type="InParanoid" id="T1F7U9"/>
<reference evidence="2" key="3">
    <citation type="submission" date="2015-06" db="UniProtKB">
        <authorList>
            <consortium name="EnsemblMetazoa"/>
        </authorList>
    </citation>
    <scope>IDENTIFICATION</scope>
</reference>
<dbReference type="EMBL" id="AMQM01004861">
    <property type="status" value="NOT_ANNOTATED_CDS"/>
    <property type="molecule type" value="Genomic_DNA"/>
</dbReference>
<dbReference type="CTD" id="20204898"/>
<evidence type="ECO:0000313" key="1">
    <source>
        <dbReference type="EMBL" id="ESO02815.1"/>
    </source>
</evidence>
<reference evidence="1 3" key="2">
    <citation type="journal article" date="2013" name="Nature">
        <title>Insights into bilaterian evolution from three spiralian genomes.</title>
        <authorList>
            <person name="Simakov O."/>
            <person name="Marletaz F."/>
            <person name="Cho S.J."/>
            <person name="Edsinger-Gonzales E."/>
            <person name="Havlak P."/>
            <person name="Hellsten U."/>
            <person name="Kuo D.H."/>
            <person name="Larsson T."/>
            <person name="Lv J."/>
            <person name="Arendt D."/>
            <person name="Savage R."/>
            <person name="Osoegawa K."/>
            <person name="de Jong P."/>
            <person name="Grimwood J."/>
            <person name="Chapman J.A."/>
            <person name="Shapiro H."/>
            <person name="Aerts A."/>
            <person name="Otillar R.P."/>
            <person name="Terry A.Y."/>
            <person name="Boore J.L."/>
            <person name="Grigoriev I.V."/>
            <person name="Lindberg D.R."/>
            <person name="Seaver E.C."/>
            <person name="Weisblat D.A."/>
            <person name="Putnam N.H."/>
            <person name="Rokhsar D.S."/>
        </authorList>
    </citation>
    <scope>NUCLEOTIDE SEQUENCE</scope>
</reference>
<organism evidence="2 3">
    <name type="scientific">Helobdella robusta</name>
    <name type="common">Californian leech</name>
    <dbReference type="NCBI Taxonomy" id="6412"/>
    <lineage>
        <taxon>Eukaryota</taxon>
        <taxon>Metazoa</taxon>
        <taxon>Spiralia</taxon>
        <taxon>Lophotrochozoa</taxon>
        <taxon>Annelida</taxon>
        <taxon>Clitellata</taxon>
        <taxon>Hirudinea</taxon>
        <taxon>Rhynchobdellida</taxon>
        <taxon>Glossiphoniidae</taxon>
        <taxon>Helobdella</taxon>
    </lineage>
</organism>
<evidence type="ECO:0000313" key="2">
    <source>
        <dbReference type="EnsemblMetazoa" id="HelroP174238"/>
    </source>
</evidence>
<name>T1F7U9_HELRO</name>
<dbReference type="EMBL" id="KB096716">
    <property type="protein sequence ID" value="ESO02815.1"/>
    <property type="molecule type" value="Genomic_DNA"/>
</dbReference>
<dbReference type="RefSeq" id="XP_009019029.1">
    <property type="nucleotide sequence ID" value="XM_009020781.1"/>
</dbReference>
<evidence type="ECO:0000313" key="3">
    <source>
        <dbReference type="Proteomes" id="UP000015101"/>
    </source>
</evidence>
<protein>
    <submittedName>
        <fullName evidence="1 2">Uncharacterized protein</fullName>
    </submittedName>
</protein>
<sequence>MGGVNLLKVHYDWQIQIFGGPGFDSILAFRRRQRSRIARMARSVDKNPVYIQVEKSFQTFHALKTLRSHGLRGIKLFDITESLIISRIKYAQQQLQQLEFLIKKLSTCIKSVTQIFNTLNSRLSKKVENNNNQNFIRKETGDHIYESMC</sequence>
<keyword evidence="3" id="KW-1185">Reference proteome</keyword>
<reference evidence="3" key="1">
    <citation type="submission" date="2012-12" db="EMBL/GenBank/DDBJ databases">
        <authorList>
            <person name="Hellsten U."/>
            <person name="Grimwood J."/>
            <person name="Chapman J.A."/>
            <person name="Shapiro H."/>
            <person name="Aerts A."/>
            <person name="Otillar R.P."/>
            <person name="Terry A.Y."/>
            <person name="Boore J.L."/>
            <person name="Simakov O."/>
            <person name="Marletaz F."/>
            <person name="Cho S.-J."/>
            <person name="Edsinger-Gonzales E."/>
            <person name="Havlak P."/>
            <person name="Kuo D.-H."/>
            <person name="Larsson T."/>
            <person name="Lv J."/>
            <person name="Arendt D."/>
            <person name="Savage R."/>
            <person name="Osoegawa K."/>
            <person name="de Jong P."/>
            <person name="Lindberg D.R."/>
            <person name="Seaver E.C."/>
            <person name="Weisblat D.A."/>
            <person name="Putnam N.H."/>
            <person name="Grigoriev I.V."/>
            <person name="Rokhsar D.S."/>
        </authorList>
    </citation>
    <scope>NUCLEOTIDE SEQUENCE</scope>
</reference>
<dbReference type="EnsemblMetazoa" id="HelroT174238">
    <property type="protein sequence ID" value="HelroP174238"/>
    <property type="gene ID" value="HelroG174238"/>
</dbReference>